<dbReference type="Proteomes" id="UP001167160">
    <property type="component" value="Unassembled WGS sequence"/>
</dbReference>
<evidence type="ECO:0000259" key="1">
    <source>
        <dbReference type="SMART" id="SM00943"/>
    </source>
</evidence>
<dbReference type="EMBL" id="JAMQGM010000013">
    <property type="protein sequence ID" value="MCM2576794.1"/>
    <property type="molecule type" value="Genomic_DNA"/>
</dbReference>
<gene>
    <name evidence="2" type="ORF">M1E25_05395</name>
</gene>
<proteinExistence type="predicted"/>
<name>A0ABT0X2W6_9ACTN</name>
<dbReference type="Pfam" id="PF09250">
    <property type="entry name" value="Prim-Pol"/>
    <property type="match status" value="1"/>
</dbReference>
<keyword evidence="3" id="KW-1185">Reference proteome</keyword>
<feature type="domain" description="DNA primase/polymerase bifunctional N-terminal" evidence="1">
    <location>
        <begin position="21"/>
        <end position="200"/>
    </location>
</feature>
<organism evidence="2 3">
    <name type="scientific">Streptomyces meridianus</name>
    <dbReference type="NCBI Taxonomy" id="2938945"/>
    <lineage>
        <taxon>Bacteria</taxon>
        <taxon>Bacillati</taxon>
        <taxon>Actinomycetota</taxon>
        <taxon>Actinomycetes</taxon>
        <taxon>Kitasatosporales</taxon>
        <taxon>Streptomycetaceae</taxon>
        <taxon>Streptomyces</taxon>
    </lineage>
</organism>
<comment type="caution">
    <text evidence="2">The sequence shown here is derived from an EMBL/GenBank/DDBJ whole genome shotgun (WGS) entry which is preliminary data.</text>
</comment>
<dbReference type="SMART" id="SM00943">
    <property type="entry name" value="Prim-Pol"/>
    <property type="match status" value="1"/>
</dbReference>
<evidence type="ECO:0000313" key="2">
    <source>
        <dbReference type="EMBL" id="MCM2576794.1"/>
    </source>
</evidence>
<dbReference type="RefSeq" id="WP_251410413.1">
    <property type="nucleotide sequence ID" value="NZ_JAMQGM010000013.1"/>
</dbReference>
<sequence>MTPTGTSRPAPPRDSELLDAAVAYARERLWDVHPGTWPRGNGDCSCAAAGDCPAPGAHPAQSDWEARATSNPDTVRTMWEQRPRASILLPAGRTFDVLDVPEAAGCLALARMQRLRLPVGPVACTPHRRMLFFVLPGTAAHVPDLARRMGWRPSSLDLMAWGEGHFVVAPPSRHGALGPARWIQPPTSDNRWLPDAEEIAGPVAYACARDAASPSGSTMPPLLVRADPGPSRVVLRSDSRPWAPHLR</sequence>
<evidence type="ECO:0000313" key="3">
    <source>
        <dbReference type="Proteomes" id="UP001167160"/>
    </source>
</evidence>
<dbReference type="InterPro" id="IPR015330">
    <property type="entry name" value="DNA_primase/pol_bifunc_N"/>
</dbReference>
<reference evidence="2" key="1">
    <citation type="journal article" date="2023" name="Int. J. Syst. Evol. Microbiol.">
        <title>Streptomyces meridianus sp. nov. isolated from brackish water of the Tagus estuary in Alcochete, Portugal.</title>
        <authorList>
            <person name="Santos J.D.N."/>
            <person name="Klimek D."/>
            <person name="Calusinska M."/>
            <person name="Lobo Da Cunha A."/>
            <person name="Catita J."/>
            <person name="Goncalves H."/>
            <person name="Gonzalez I."/>
            <person name="Reyes F."/>
            <person name="Lage O.M."/>
        </authorList>
    </citation>
    <scope>NUCLEOTIDE SEQUENCE</scope>
    <source>
        <strain evidence="2">MTZ3.1</strain>
    </source>
</reference>
<protein>
    <submittedName>
        <fullName evidence="2">Bifunctional DNA primase/polymerase</fullName>
    </submittedName>
</protein>
<accession>A0ABT0X2W6</accession>